<name>A0A6P5F164_ANACO</name>
<dbReference type="PANTHER" id="PTHR34366">
    <property type="entry name" value="OS07G0289901 PROTEIN-RELATED"/>
    <property type="match status" value="1"/>
</dbReference>
<feature type="domain" description="DUF7731" evidence="2">
    <location>
        <begin position="95"/>
        <end position="147"/>
    </location>
</feature>
<dbReference type="InterPro" id="IPR056633">
    <property type="entry name" value="DUF7731"/>
</dbReference>
<evidence type="ECO:0000259" key="2">
    <source>
        <dbReference type="Pfam" id="PF24865"/>
    </source>
</evidence>
<dbReference type="AlphaFoldDB" id="A0A6P5F164"/>
<dbReference type="Pfam" id="PF24865">
    <property type="entry name" value="DUF7731"/>
    <property type="match status" value="1"/>
</dbReference>
<proteinExistence type="predicted"/>
<feature type="chain" id="PRO_5028026746" evidence="1">
    <location>
        <begin position="26"/>
        <end position="207"/>
    </location>
</feature>
<accession>A0A6P5F164</accession>
<evidence type="ECO:0000313" key="3">
    <source>
        <dbReference type="Proteomes" id="UP000515123"/>
    </source>
</evidence>
<keyword evidence="3" id="KW-1185">Reference proteome</keyword>
<dbReference type="OrthoDB" id="1843925at2759"/>
<reference evidence="3" key="1">
    <citation type="journal article" date="2015" name="Nat. Genet.">
        <title>The pineapple genome and the evolution of CAM photosynthesis.</title>
        <authorList>
            <person name="Ming R."/>
            <person name="VanBuren R."/>
            <person name="Wai C.M."/>
            <person name="Tang H."/>
            <person name="Schatz M.C."/>
            <person name="Bowers J.E."/>
            <person name="Lyons E."/>
            <person name="Wang M.L."/>
            <person name="Chen J."/>
            <person name="Biggers E."/>
            <person name="Zhang J."/>
            <person name="Huang L."/>
            <person name="Zhang L."/>
            <person name="Miao W."/>
            <person name="Zhang J."/>
            <person name="Ye Z."/>
            <person name="Miao C."/>
            <person name="Lin Z."/>
            <person name="Wang H."/>
            <person name="Zhou H."/>
            <person name="Yim W.C."/>
            <person name="Priest H.D."/>
            <person name="Zheng C."/>
            <person name="Woodhouse M."/>
            <person name="Edger P.P."/>
            <person name="Guyot R."/>
            <person name="Guo H.B."/>
            <person name="Guo H."/>
            <person name="Zheng G."/>
            <person name="Singh R."/>
            <person name="Sharma A."/>
            <person name="Min X."/>
            <person name="Zheng Y."/>
            <person name="Lee H."/>
            <person name="Gurtowski J."/>
            <person name="Sedlazeck F.J."/>
            <person name="Harkess A."/>
            <person name="McKain M.R."/>
            <person name="Liao Z."/>
            <person name="Fang J."/>
            <person name="Liu J."/>
            <person name="Zhang X."/>
            <person name="Zhang Q."/>
            <person name="Hu W."/>
            <person name="Qin Y."/>
            <person name="Wang K."/>
            <person name="Chen L.Y."/>
            <person name="Shirley N."/>
            <person name="Lin Y.R."/>
            <person name="Liu L.Y."/>
            <person name="Hernandez A.G."/>
            <person name="Wright C.L."/>
            <person name="Bulone V."/>
            <person name="Tuskan G.A."/>
            <person name="Heath K."/>
            <person name="Zee F."/>
            <person name="Moore P.H."/>
            <person name="Sunkar R."/>
            <person name="Leebens-Mack J.H."/>
            <person name="Mockler T."/>
            <person name="Bennetzen J.L."/>
            <person name="Freeling M."/>
            <person name="Sankoff D."/>
            <person name="Paterson A.H."/>
            <person name="Zhu X."/>
            <person name="Yang X."/>
            <person name="Smith J.A."/>
            <person name="Cushman J.C."/>
            <person name="Paull R.E."/>
            <person name="Yu Q."/>
        </authorList>
    </citation>
    <scope>NUCLEOTIDE SEQUENCE [LARGE SCALE GENOMIC DNA]</scope>
    <source>
        <strain evidence="3">cv. F153</strain>
    </source>
</reference>
<reference evidence="4" key="2">
    <citation type="submission" date="2025-08" db="UniProtKB">
        <authorList>
            <consortium name="RefSeq"/>
        </authorList>
    </citation>
    <scope>IDENTIFICATION</scope>
    <source>
        <tissue evidence="4">Leaf</tissue>
    </source>
</reference>
<sequence length="207" mass="21220">MASLTLKHLFFAAALLCIACSRCRAQDAVQIVASAALCFDNRTVINGCLQSMGINLNGTANATNANTSNHTTGAPPAPTGLIPFKKNITASTSTSNATAGLCNGPCFGQMMLIMNCVNGIMANFQGYNPGLMQGVMAIFQMSCGVGSGNNSSGGSQSDGGSGAGSLAAAHAGNMTIAPNNGNELIIPKLITSWIPIFLATLWLQWSK</sequence>
<protein>
    <submittedName>
        <fullName evidence="4">Uncharacterized protein LOC109709335 isoform X1</fullName>
    </submittedName>
</protein>
<evidence type="ECO:0000256" key="1">
    <source>
        <dbReference type="SAM" id="SignalP"/>
    </source>
</evidence>
<organism evidence="3 4">
    <name type="scientific">Ananas comosus</name>
    <name type="common">Pineapple</name>
    <name type="synonym">Ananas ananas</name>
    <dbReference type="NCBI Taxonomy" id="4615"/>
    <lineage>
        <taxon>Eukaryota</taxon>
        <taxon>Viridiplantae</taxon>
        <taxon>Streptophyta</taxon>
        <taxon>Embryophyta</taxon>
        <taxon>Tracheophyta</taxon>
        <taxon>Spermatophyta</taxon>
        <taxon>Magnoliopsida</taxon>
        <taxon>Liliopsida</taxon>
        <taxon>Poales</taxon>
        <taxon>Bromeliaceae</taxon>
        <taxon>Bromelioideae</taxon>
        <taxon>Ananas</taxon>
    </lineage>
</organism>
<evidence type="ECO:0000313" key="4">
    <source>
        <dbReference type="RefSeq" id="XP_020087105.1"/>
    </source>
</evidence>
<dbReference type="PANTHER" id="PTHR34366:SF9">
    <property type="entry name" value="OS03G0304200 PROTEIN"/>
    <property type="match status" value="1"/>
</dbReference>
<dbReference type="Proteomes" id="UP000515123">
    <property type="component" value="Linkage group 4"/>
</dbReference>
<feature type="signal peptide" evidence="1">
    <location>
        <begin position="1"/>
        <end position="25"/>
    </location>
</feature>
<keyword evidence="1" id="KW-0732">Signal</keyword>
<dbReference type="GeneID" id="109709335"/>
<dbReference type="RefSeq" id="XP_020087105.1">
    <property type="nucleotide sequence ID" value="XM_020231516.1"/>
</dbReference>
<gene>
    <name evidence="4" type="primary">LOC109709335</name>
</gene>